<gene>
    <name evidence="1" type="ORF">V5799_000577</name>
</gene>
<comment type="caution">
    <text evidence="1">The sequence shown here is derived from an EMBL/GenBank/DDBJ whole genome shotgun (WGS) entry which is preliminary data.</text>
</comment>
<dbReference type="Proteomes" id="UP001321473">
    <property type="component" value="Unassembled WGS sequence"/>
</dbReference>
<dbReference type="AlphaFoldDB" id="A0AAQ4D2N1"/>
<accession>A0AAQ4D2N1</accession>
<reference evidence="1 2" key="1">
    <citation type="journal article" date="2023" name="Arcadia Sci">
        <title>De novo assembly of a long-read Amblyomma americanum tick genome.</title>
        <authorList>
            <person name="Chou S."/>
            <person name="Poskanzer K.E."/>
            <person name="Rollins M."/>
            <person name="Thuy-Boun P.S."/>
        </authorList>
    </citation>
    <scope>NUCLEOTIDE SEQUENCE [LARGE SCALE GENOMIC DNA]</scope>
    <source>
        <strain evidence="1">F_SG_1</strain>
        <tissue evidence="1">Salivary glands</tissue>
    </source>
</reference>
<organism evidence="1 2">
    <name type="scientific">Amblyomma americanum</name>
    <name type="common">Lone star tick</name>
    <dbReference type="NCBI Taxonomy" id="6943"/>
    <lineage>
        <taxon>Eukaryota</taxon>
        <taxon>Metazoa</taxon>
        <taxon>Ecdysozoa</taxon>
        <taxon>Arthropoda</taxon>
        <taxon>Chelicerata</taxon>
        <taxon>Arachnida</taxon>
        <taxon>Acari</taxon>
        <taxon>Parasitiformes</taxon>
        <taxon>Ixodida</taxon>
        <taxon>Ixodoidea</taxon>
        <taxon>Ixodidae</taxon>
        <taxon>Amblyomminae</taxon>
        <taxon>Amblyomma</taxon>
    </lineage>
</organism>
<evidence type="ECO:0000313" key="1">
    <source>
        <dbReference type="EMBL" id="KAK8756721.1"/>
    </source>
</evidence>
<evidence type="ECO:0000313" key="2">
    <source>
        <dbReference type="Proteomes" id="UP001321473"/>
    </source>
</evidence>
<sequence length="1100" mass="124080">MDVSEAASSRGVRNYQTCILSTVKDQCSSNEIIPDTNEVSRLTEDLFRRYQWTCDMVEQSTENRCTSAMLLPKLKECRGFITFEVIPLSADSSSVNNLHHACRALNDFNACVWSEVVKYCDVEKTMDNLSSEVLEYTRGISETYKWVCDLDKTVGKLCKISGGRLKECLGILETVVIPRADLRGSKRNLSDACSGIQYYDNCIQEIHNDHCKTDTLYPPSPDVLEYALDLQIKYRWTCIPRATQPCALSSLSEKLRRCMPFLTDIALPIKANATATEKEKKEMCRSYKDYERCVLDGGEKLCPLEASLNLTAINEVSGNFMWEHKWVCEEIKNTSTSGGKEPDTVVCSKETLSRDADECFGILKYQLMPFVRLKTHRRFVCQYLRYYQECVSSQSTLMCSEEGPSVVDSIKQSASEYYNAYNWTCDATKDLPSCSKETFQEQAKTCFESYITKIVIPHSRASLSSNYTSLKIACAAVHEYQDCVSTKLLTTCPEEYKRNDRLLEMFTDGVYGMYNWTCAVRTVTCMEEFISAQITNCSTLLANFVLPYAKKGATWSQLKTACKGHRDYQSCVLHQGFKDCEDGTNDAKLLEAITNGSFSAYSWTCETQGKVCREEYLENCSTIITTVVSPNIKEPHELYKLRQACKGVHAYQACVNEMNTACPVEGIYSRSNMSEVTHDVFNAYNWTCNYEGCTNQTLKFALSKCESVLDTSVKPYALNRSADDMLDKACKGLHMYEDCVAEVHKGFCPNSSLNSVELLDQAARAVEMYNWTCITGSMNCTPENAKALVATCNHILEDSVVPATRVSVFDLKLPVTCKEVKRYQDCIVTEGKKICPHDDMEDVNVLSDITRGNFSKYNWTCSTDPSCLKYDKLLESDELKQFINVYEDYRWTCKLGITSGSACNAKIGKNLVECAGIIDVLVAKDVSVFHSTSEVAETCRAVTTYQECVSSKLNMKCAHRVLPQTPHVLHYVRDLYNAYNWTCQAGQVALYYSGHALFPVSLDKCDGNELMDALSECLGFLNVLVLPYITNSSKNASLETACTGYQEFKYCISSSINAKCPRSPYALRLPRVQYFTHDLVQNYKWTCDAVHQKSTVSERV</sequence>
<proteinExistence type="predicted"/>
<protein>
    <submittedName>
        <fullName evidence="1">Uncharacterized protein</fullName>
    </submittedName>
</protein>
<keyword evidence="2" id="KW-1185">Reference proteome</keyword>
<dbReference type="EMBL" id="JARKHS020035951">
    <property type="protein sequence ID" value="KAK8756721.1"/>
    <property type="molecule type" value="Genomic_DNA"/>
</dbReference>
<name>A0AAQ4D2N1_AMBAM</name>